<evidence type="ECO:0008006" key="4">
    <source>
        <dbReference type="Google" id="ProtNLM"/>
    </source>
</evidence>
<dbReference type="RefSeq" id="XP_013329816.1">
    <property type="nucleotide sequence ID" value="XM_013474362.1"/>
</dbReference>
<dbReference type="GeneID" id="25315105"/>
<dbReference type="AlphaFoldDB" id="A0A0F4YYA3"/>
<dbReference type="OrthoDB" id="5419608at2759"/>
<accession>A0A0F4YYA3</accession>
<evidence type="ECO:0000313" key="3">
    <source>
        <dbReference type="Proteomes" id="UP000053958"/>
    </source>
</evidence>
<keyword evidence="3" id="KW-1185">Reference proteome</keyword>
<comment type="caution">
    <text evidence="2">The sequence shown here is derived from an EMBL/GenBank/DDBJ whole genome shotgun (WGS) entry which is preliminary data.</text>
</comment>
<dbReference type="Proteomes" id="UP000053958">
    <property type="component" value="Unassembled WGS sequence"/>
</dbReference>
<feature type="region of interest" description="Disordered" evidence="1">
    <location>
        <begin position="179"/>
        <end position="212"/>
    </location>
</feature>
<proteinExistence type="predicted"/>
<name>A0A0F4YYA3_RASE3</name>
<sequence>MAVLGKPVLLSLGSLVFQKKPSPPLCSNTTSVLPHLAQALQTSQFQPLKSCICNLKPILFTSHSIKMQFKSVAALLLSTAATGAVAQQITPPPASILTVLETALPSSLITELTNPSAIQSVVSEVAAGTVPGWLQSLPPNVKSYLVTAYGSLASVAVPSSAASLASSALSVATATPTASAESSGSASSSAGSSTASSSAGSSSAASGHASATSTGGAPAATGALALGLAGAAGVLGLAVAL</sequence>
<reference evidence="2 3" key="1">
    <citation type="submission" date="2015-04" db="EMBL/GenBank/DDBJ databases">
        <authorList>
            <person name="Heijne W.H."/>
            <person name="Fedorova N.D."/>
            <person name="Nierman W.C."/>
            <person name="Vollebregt A.W."/>
            <person name="Zhao Z."/>
            <person name="Wu L."/>
            <person name="Kumar M."/>
            <person name="Stam H."/>
            <person name="van den Berg M.A."/>
            <person name="Pel H.J."/>
        </authorList>
    </citation>
    <scope>NUCLEOTIDE SEQUENCE [LARGE SCALE GENOMIC DNA]</scope>
    <source>
        <strain evidence="2 3">CBS 393.64</strain>
    </source>
</reference>
<protein>
    <recommendedName>
        <fullName evidence="4">GPI anchored protein</fullName>
    </recommendedName>
</protein>
<organism evidence="2 3">
    <name type="scientific">Rasamsonia emersonii (strain ATCC 16479 / CBS 393.64 / IMI 116815)</name>
    <dbReference type="NCBI Taxonomy" id="1408163"/>
    <lineage>
        <taxon>Eukaryota</taxon>
        <taxon>Fungi</taxon>
        <taxon>Dikarya</taxon>
        <taxon>Ascomycota</taxon>
        <taxon>Pezizomycotina</taxon>
        <taxon>Eurotiomycetes</taxon>
        <taxon>Eurotiomycetidae</taxon>
        <taxon>Eurotiales</taxon>
        <taxon>Trichocomaceae</taxon>
        <taxon>Rasamsonia</taxon>
    </lineage>
</organism>
<evidence type="ECO:0000313" key="2">
    <source>
        <dbReference type="EMBL" id="KKA23204.1"/>
    </source>
</evidence>
<gene>
    <name evidence="2" type="ORF">T310_2754</name>
</gene>
<evidence type="ECO:0000256" key="1">
    <source>
        <dbReference type="SAM" id="MobiDB-lite"/>
    </source>
</evidence>
<dbReference type="EMBL" id="LASV01000108">
    <property type="protein sequence ID" value="KKA23204.1"/>
    <property type="molecule type" value="Genomic_DNA"/>
</dbReference>